<comment type="similarity">
    <text evidence="14">Belongs to the amiloride-sensitive sodium channel (TC 1.A.6) family.</text>
</comment>
<feature type="non-terminal residue" evidence="17">
    <location>
        <position position="529"/>
    </location>
</feature>
<feature type="transmembrane region" description="Helical" evidence="16">
    <location>
        <begin position="68"/>
        <end position="85"/>
    </location>
</feature>
<evidence type="ECO:0000256" key="8">
    <source>
        <dbReference type="ARBA" id="ARBA00023065"/>
    </source>
</evidence>
<evidence type="ECO:0000256" key="7">
    <source>
        <dbReference type="ARBA" id="ARBA00023053"/>
    </source>
</evidence>
<dbReference type="GO" id="GO:0015280">
    <property type="term" value="F:ligand-gated sodium channel activity"/>
    <property type="evidence" value="ECO:0007669"/>
    <property type="project" value="TreeGrafter"/>
</dbReference>
<evidence type="ECO:0000256" key="13">
    <source>
        <dbReference type="ARBA" id="ARBA00023303"/>
    </source>
</evidence>
<keyword evidence="3 14" id="KW-0894">Sodium channel</keyword>
<dbReference type="Pfam" id="PF00858">
    <property type="entry name" value="ASC"/>
    <property type="match status" value="1"/>
</dbReference>
<dbReference type="PANTHER" id="PTHR11690">
    <property type="entry name" value="AMILORIDE-SENSITIVE SODIUM CHANNEL-RELATED"/>
    <property type="match status" value="1"/>
</dbReference>
<organism evidence="17 18">
    <name type="scientific">Hirundo rustica</name>
    <name type="common">Barn swallow</name>
    <dbReference type="NCBI Taxonomy" id="43150"/>
    <lineage>
        <taxon>Eukaryota</taxon>
        <taxon>Metazoa</taxon>
        <taxon>Chordata</taxon>
        <taxon>Craniata</taxon>
        <taxon>Vertebrata</taxon>
        <taxon>Euteleostomi</taxon>
        <taxon>Archelosauria</taxon>
        <taxon>Archosauria</taxon>
        <taxon>Dinosauria</taxon>
        <taxon>Saurischia</taxon>
        <taxon>Theropoda</taxon>
        <taxon>Coelurosauria</taxon>
        <taxon>Aves</taxon>
        <taxon>Neognathae</taxon>
        <taxon>Neoaves</taxon>
        <taxon>Telluraves</taxon>
        <taxon>Australaves</taxon>
        <taxon>Passeriformes</taxon>
        <taxon>Sylvioidea</taxon>
        <taxon>Hirundinidae</taxon>
        <taxon>Hirundo</taxon>
    </lineage>
</organism>
<keyword evidence="11" id="KW-0325">Glycoprotein</keyword>
<dbReference type="AlphaFoldDB" id="A0A7L4ERI9"/>
<evidence type="ECO:0000313" key="17">
    <source>
        <dbReference type="EMBL" id="NXW76513.1"/>
    </source>
</evidence>
<evidence type="ECO:0000256" key="15">
    <source>
        <dbReference type="SAM" id="MobiDB-lite"/>
    </source>
</evidence>
<evidence type="ECO:0000256" key="1">
    <source>
        <dbReference type="ARBA" id="ARBA00004651"/>
    </source>
</evidence>
<evidence type="ECO:0000256" key="10">
    <source>
        <dbReference type="ARBA" id="ARBA00023157"/>
    </source>
</evidence>
<keyword evidence="8 14" id="KW-0406">Ion transport</keyword>
<evidence type="ECO:0000313" key="18">
    <source>
        <dbReference type="Proteomes" id="UP000585317"/>
    </source>
</evidence>
<name>A0A7L4ERI9_HIRRU</name>
<comment type="caution">
    <text evidence="17">The sequence shown here is derived from an EMBL/GenBank/DDBJ whole genome shotgun (WGS) entry which is preliminary data.</text>
</comment>
<keyword evidence="5 14" id="KW-0812">Transmembrane</keyword>
<dbReference type="FunFam" id="2.60.470.10:FF:000001">
    <property type="entry name" value="Acid-sensing (proton-gated) ion channel family member 4a"/>
    <property type="match status" value="1"/>
</dbReference>
<dbReference type="Gene3D" id="1.10.287.820">
    <property type="entry name" value="Acid-sensing ion channel domain"/>
    <property type="match status" value="1"/>
</dbReference>
<keyword evidence="9 16" id="KW-0472">Membrane</keyword>
<gene>
    <name evidence="17" type="primary">Asic4a</name>
    <name evidence="17" type="ORF">HIRRUS_R01100</name>
</gene>
<dbReference type="PANTHER" id="PTHR11690:SF13">
    <property type="entry name" value="ACID-SENSING ION CHANNEL 4"/>
    <property type="match status" value="1"/>
</dbReference>
<keyword evidence="12 14" id="KW-0739">Sodium transport</keyword>
<reference evidence="17 18" key="1">
    <citation type="submission" date="2019-09" db="EMBL/GenBank/DDBJ databases">
        <title>Bird 10,000 Genomes (B10K) Project - Family phase.</title>
        <authorList>
            <person name="Zhang G."/>
        </authorList>
    </citation>
    <scope>NUCLEOTIDE SEQUENCE [LARGE SCALE GENOMIC DNA]</scope>
    <source>
        <strain evidence="17">B10K-DU-001-67</strain>
        <tissue evidence="17">Muscle</tissue>
    </source>
</reference>
<evidence type="ECO:0000256" key="11">
    <source>
        <dbReference type="ARBA" id="ARBA00023180"/>
    </source>
</evidence>
<keyword evidence="6 16" id="KW-1133">Transmembrane helix</keyword>
<evidence type="ECO:0000256" key="16">
    <source>
        <dbReference type="SAM" id="Phobius"/>
    </source>
</evidence>
<evidence type="ECO:0000256" key="3">
    <source>
        <dbReference type="ARBA" id="ARBA00022461"/>
    </source>
</evidence>
<accession>A0A7L4ERI9</accession>
<keyword evidence="2 14" id="KW-0813">Transport</keyword>
<dbReference type="PRINTS" id="PR01078">
    <property type="entry name" value="AMINACHANNEL"/>
</dbReference>
<evidence type="ECO:0000256" key="5">
    <source>
        <dbReference type="ARBA" id="ARBA00022692"/>
    </source>
</evidence>
<keyword evidence="4" id="KW-1003">Cell membrane</keyword>
<evidence type="ECO:0000256" key="12">
    <source>
        <dbReference type="ARBA" id="ARBA00023201"/>
    </source>
</evidence>
<feature type="non-terminal residue" evidence="17">
    <location>
        <position position="1"/>
    </location>
</feature>
<feature type="region of interest" description="Disordered" evidence="15">
    <location>
        <begin position="16"/>
        <end position="36"/>
    </location>
</feature>
<keyword evidence="7" id="KW-0915">Sodium</keyword>
<dbReference type="Gene3D" id="2.60.470.10">
    <property type="entry name" value="Acid-sensing ion channels like domains"/>
    <property type="match status" value="1"/>
</dbReference>
<evidence type="ECO:0000256" key="6">
    <source>
        <dbReference type="ARBA" id="ARBA00022989"/>
    </source>
</evidence>
<dbReference type="Proteomes" id="UP000585317">
    <property type="component" value="Unassembled WGS sequence"/>
</dbReference>
<proteinExistence type="inferred from homology"/>
<keyword evidence="13 14" id="KW-0407">Ion channel</keyword>
<evidence type="ECO:0000256" key="2">
    <source>
        <dbReference type="ARBA" id="ARBA00022448"/>
    </source>
</evidence>
<evidence type="ECO:0000256" key="14">
    <source>
        <dbReference type="RuleBase" id="RU000679"/>
    </source>
</evidence>
<keyword evidence="10" id="KW-1015">Disulfide bond</keyword>
<comment type="subcellular location">
    <subcellularLocation>
        <location evidence="1">Cell membrane</location>
        <topology evidence="1">Multi-pass membrane protein</topology>
    </subcellularLocation>
</comment>
<evidence type="ECO:0000256" key="4">
    <source>
        <dbReference type="ARBA" id="ARBA00022475"/>
    </source>
</evidence>
<evidence type="ECO:0000256" key="9">
    <source>
        <dbReference type="ARBA" id="ARBA00023136"/>
    </source>
</evidence>
<sequence>MPIEIVCKIKFAEEDEKQKEKEEGDKESLIEEPARPRSRDLATFASTSTLHGLGHICRSGRLGVRQTLWAFAFLASLAFFLYQAAKSALLYLEHPHVMALDEEAIREMVFPAITICNINRYRHSALTDADIFHLANMTGLPPKDRDGHKAADLLYPDPDMADIVNRTGHQLDDMLKSCNFSGENCSSRDFTVVYTRYGKCYTFNGDRRNPRVTRQGGMGNGLEIMLDIQQEEYLPIWRETNETSFEAGIRVQIHSQDEPPYIHQLGFGVSPGFQTFVSCQEQRLTYLPQPWGNCRASMQGEQLLPGYDTYSIAACRLQCEKEAVVQSCHCRMVHMPGEGCNESICSPNVYIECADHTLDAAVEDSQERCSCPTPCNLTRYGKEISMVRIPNKGSARYLARKYNKNETYIRENFLVLDIFFEALNYEAIEQKKAYDLAGLLGDIGGQMGLFIGASVLTILEILDYIYEVCLAFRDVSQQWVQRQASWGGHKIPCETLGRHVEGAYNAGILPNHHHRHHYPHQGVFEDFAC</sequence>
<dbReference type="InterPro" id="IPR001873">
    <property type="entry name" value="ENaC"/>
</dbReference>
<dbReference type="GO" id="GO:0005886">
    <property type="term" value="C:plasma membrane"/>
    <property type="evidence" value="ECO:0007669"/>
    <property type="project" value="UniProtKB-SubCell"/>
</dbReference>
<protein>
    <submittedName>
        <fullName evidence="17">ASI4A protein</fullName>
    </submittedName>
</protein>
<dbReference type="EMBL" id="VZZX01008404">
    <property type="protein sequence ID" value="NXW76513.1"/>
    <property type="molecule type" value="Genomic_DNA"/>
</dbReference>